<organism evidence="2 3">
    <name type="scientific">Falsibacillus pallidus</name>
    <dbReference type="NCBI Taxonomy" id="493781"/>
    <lineage>
        <taxon>Bacteria</taxon>
        <taxon>Bacillati</taxon>
        <taxon>Bacillota</taxon>
        <taxon>Bacilli</taxon>
        <taxon>Bacillales</taxon>
        <taxon>Bacillaceae</taxon>
        <taxon>Falsibacillus</taxon>
    </lineage>
</organism>
<gene>
    <name evidence="2" type="ORF">DFR59_102169</name>
</gene>
<comment type="caution">
    <text evidence="2">The sequence shown here is derived from an EMBL/GenBank/DDBJ whole genome shotgun (WGS) entry which is preliminary data.</text>
</comment>
<keyword evidence="1" id="KW-1133">Transmembrane helix</keyword>
<dbReference type="RefSeq" id="WP_114744393.1">
    <property type="nucleotide sequence ID" value="NZ_QQAY01000002.1"/>
</dbReference>
<protein>
    <recommendedName>
        <fullName evidence="4">DUF4306 domain-containing protein</fullName>
    </recommendedName>
</protein>
<keyword evidence="1" id="KW-0472">Membrane</keyword>
<dbReference type="EMBL" id="QQAY01000002">
    <property type="protein sequence ID" value="RDI45541.1"/>
    <property type="molecule type" value="Genomic_DNA"/>
</dbReference>
<reference evidence="2 3" key="1">
    <citation type="submission" date="2018-07" db="EMBL/GenBank/DDBJ databases">
        <title>Genomic Encyclopedia of Type Strains, Phase IV (KMG-IV): sequencing the most valuable type-strain genomes for metagenomic binning, comparative biology and taxonomic classification.</title>
        <authorList>
            <person name="Goeker M."/>
        </authorList>
    </citation>
    <scope>NUCLEOTIDE SEQUENCE [LARGE SCALE GENOMIC DNA]</scope>
    <source>
        <strain evidence="2 3">DSM 25281</strain>
    </source>
</reference>
<evidence type="ECO:0008006" key="4">
    <source>
        <dbReference type="Google" id="ProtNLM"/>
    </source>
</evidence>
<evidence type="ECO:0000256" key="1">
    <source>
        <dbReference type="SAM" id="Phobius"/>
    </source>
</evidence>
<evidence type="ECO:0000313" key="2">
    <source>
        <dbReference type="EMBL" id="RDI45541.1"/>
    </source>
</evidence>
<dbReference type="Proteomes" id="UP000255326">
    <property type="component" value="Unassembled WGS sequence"/>
</dbReference>
<dbReference type="OrthoDB" id="2879215at2"/>
<evidence type="ECO:0000313" key="3">
    <source>
        <dbReference type="Proteomes" id="UP000255326"/>
    </source>
</evidence>
<feature type="transmembrane region" description="Helical" evidence="1">
    <location>
        <begin position="73"/>
        <end position="92"/>
    </location>
</feature>
<name>A0A370GPU1_9BACI</name>
<proteinExistence type="predicted"/>
<feature type="transmembrane region" description="Helical" evidence="1">
    <location>
        <begin position="6"/>
        <end position="29"/>
    </location>
</feature>
<dbReference type="AlphaFoldDB" id="A0A370GPU1"/>
<keyword evidence="1" id="KW-0812">Transmembrane</keyword>
<keyword evidence="3" id="KW-1185">Reference proteome</keyword>
<sequence>MKLNHWLSIIFIGIPSAIIFFFSGIYTLVFANQVAIMPQTECKPLFIFTPQDVKYCSDIYFIDTIILALQRPVTYITLISGAVIIGFVWYYIRLYKELNQGGEV</sequence>
<accession>A0A370GPU1</accession>